<sequence length="68" mass="7631">MAENQLNVNVSFEGELAKYLKDIAEIDNKTVAEILVHLATEALEEDIELSKMIAERDVEGAELIRGRM</sequence>
<protein>
    <submittedName>
        <fullName evidence="1">Uncharacterized protein</fullName>
    </submittedName>
</protein>
<gene>
    <name evidence="1" type="primary">Wxf_00870</name>
    <name evidence="1" type="ORF">TNCT_479271</name>
</gene>
<organism evidence="1 2">
    <name type="scientific">Trichonephila clavata</name>
    <name type="common">Joro spider</name>
    <name type="synonym">Nephila clavata</name>
    <dbReference type="NCBI Taxonomy" id="2740835"/>
    <lineage>
        <taxon>Eukaryota</taxon>
        <taxon>Metazoa</taxon>
        <taxon>Ecdysozoa</taxon>
        <taxon>Arthropoda</taxon>
        <taxon>Chelicerata</taxon>
        <taxon>Arachnida</taxon>
        <taxon>Araneae</taxon>
        <taxon>Araneomorphae</taxon>
        <taxon>Entelegynae</taxon>
        <taxon>Araneoidea</taxon>
        <taxon>Nephilidae</taxon>
        <taxon>Trichonephila</taxon>
    </lineage>
</organism>
<dbReference type="EMBL" id="BMAO01001710">
    <property type="protein sequence ID" value="GFQ75320.1"/>
    <property type="molecule type" value="Genomic_DNA"/>
</dbReference>
<evidence type="ECO:0000313" key="1">
    <source>
        <dbReference type="EMBL" id="GFQ75320.1"/>
    </source>
</evidence>
<dbReference type="OrthoDB" id="8350449at2759"/>
<keyword evidence="2" id="KW-1185">Reference proteome</keyword>
<proteinExistence type="predicted"/>
<name>A0A8X6KGF4_TRICU</name>
<dbReference type="AlphaFoldDB" id="A0A8X6KGF4"/>
<dbReference type="Proteomes" id="UP000887116">
    <property type="component" value="Unassembled WGS sequence"/>
</dbReference>
<comment type="caution">
    <text evidence="1">The sequence shown here is derived from an EMBL/GenBank/DDBJ whole genome shotgun (WGS) entry which is preliminary data.</text>
</comment>
<accession>A0A8X6KGF4</accession>
<reference evidence="1" key="1">
    <citation type="submission" date="2020-07" db="EMBL/GenBank/DDBJ databases">
        <title>Multicomponent nature underlies the extraordinary mechanical properties of spider dragline silk.</title>
        <authorList>
            <person name="Kono N."/>
            <person name="Nakamura H."/>
            <person name="Mori M."/>
            <person name="Yoshida Y."/>
            <person name="Ohtoshi R."/>
            <person name="Malay A.D."/>
            <person name="Moran D.A.P."/>
            <person name="Tomita M."/>
            <person name="Numata K."/>
            <person name="Arakawa K."/>
        </authorList>
    </citation>
    <scope>NUCLEOTIDE SEQUENCE</scope>
</reference>
<evidence type="ECO:0000313" key="2">
    <source>
        <dbReference type="Proteomes" id="UP000887116"/>
    </source>
</evidence>